<evidence type="ECO:0000259" key="6">
    <source>
        <dbReference type="PROSITE" id="PS50106"/>
    </source>
</evidence>
<dbReference type="SMART" id="SM00228">
    <property type="entry name" value="PDZ"/>
    <property type="match status" value="1"/>
</dbReference>
<dbReference type="PANTHER" id="PTHR32060:SF30">
    <property type="entry name" value="CARBOXY-TERMINAL PROCESSING PROTEASE CTPA"/>
    <property type="match status" value="1"/>
</dbReference>
<protein>
    <submittedName>
        <fullName evidence="7">Peptidase S41</fullName>
    </submittedName>
</protein>
<dbReference type="InterPro" id="IPR001478">
    <property type="entry name" value="PDZ"/>
</dbReference>
<dbReference type="SMART" id="SM00245">
    <property type="entry name" value="TSPc"/>
    <property type="match status" value="1"/>
</dbReference>
<feature type="domain" description="PDZ" evidence="6">
    <location>
        <begin position="96"/>
        <end position="161"/>
    </location>
</feature>
<comment type="caution">
    <text evidence="7">The sequence shown here is derived from an EMBL/GenBank/DDBJ whole genome shotgun (WGS) entry which is preliminary data.</text>
</comment>
<dbReference type="InterPro" id="IPR055210">
    <property type="entry name" value="CtpA/B_N"/>
</dbReference>
<dbReference type="EMBL" id="BMOD01000001">
    <property type="protein sequence ID" value="GGJ21726.1"/>
    <property type="molecule type" value="Genomic_DNA"/>
</dbReference>
<evidence type="ECO:0000256" key="3">
    <source>
        <dbReference type="ARBA" id="ARBA00022801"/>
    </source>
</evidence>
<dbReference type="Pfam" id="PF00595">
    <property type="entry name" value="PDZ"/>
    <property type="match status" value="1"/>
</dbReference>
<comment type="similarity">
    <text evidence="1 5">Belongs to the peptidase S41A family.</text>
</comment>
<keyword evidence="8" id="KW-1185">Reference proteome</keyword>
<dbReference type="Pfam" id="PF03572">
    <property type="entry name" value="Peptidase_S41"/>
    <property type="match status" value="1"/>
</dbReference>
<dbReference type="SUPFAM" id="SSF50156">
    <property type="entry name" value="PDZ domain-like"/>
    <property type="match status" value="1"/>
</dbReference>
<evidence type="ECO:0000313" key="8">
    <source>
        <dbReference type="Proteomes" id="UP000632222"/>
    </source>
</evidence>
<organism evidence="7 8">
    <name type="scientific">Deinococcus roseus</name>
    <dbReference type="NCBI Taxonomy" id="392414"/>
    <lineage>
        <taxon>Bacteria</taxon>
        <taxon>Thermotogati</taxon>
        <taxon>Deinococcota</taxon>
        <taxon>Deinococci</taxon>
        <taxon>Deinococcales</taxon>
        <taxon>Deinococcaceae</taxon>
        <taxon>Deinococcus</taxon>
    </lineage>
</organism>
<dbReference type="Gene3D" id="3.90.226.10">
    <property type="entry name" value="2-enoyl-CoA Hydratase, Chain A, domain 1"/>
    <property type="match status" value="1"/>
</dbReference>
<accession>A0ABQ2CVP4</accession>
<name>A0ABQ2CVP4_9DEIO</name>
<dbReference type="RefSeq" id="WP_188999284.1">
    <property type="nucleotide sequence ID" value="NZ_BMOD01000001.1"/>
</dbReference>
<keyword evidence="2 5" id="KW-0645">Protease</keyword>
<dbReference type="NCBIfam" id="TIGR00225">
    <property type="entry name" value="prc"/>
    <property type="match status" value="1"/>
</dbReference>
<keyword evidence="4 5" id="KW-0720">Serine protease</keyword>
<dbReference type="CDD" id="cd07560">
    <property type="entry name" value="Peptidase_S41_CPP"/>
    <property type="match status" value="1"/>
</dbReference>
<evidence type="ECO:0000313" key="7">
    <source>
        <dbReference type="EMBL" id="GGJ21726.1"/>
    </source>
</evidence>
<dbReference type="CDD" id="cd06782">
    <property type="entry name" value="cpPDZ_CPP-like"/>
    <property type="match status" value="1"/>
</dbReference>
<dbReference type="SUPFAM" id="SSF52096">
    <property type="entry name" value="ClpP/crotonase"/>
    <property type="match status" value="1"/>
</dbReference>
<evidence type="ECO:0000256" key="5">
    <source>
        <dbReference type="RuleBase" id="RU004404"/>
    </source>
</evidence>
<dbReference type="Gene3D" id="3.30.750.44">
    <property type="match status" value="1"/>
</dbReference>
<reference evidence="8" key="1">
    <citation type="journal article" date="2019" name="Int. J. Syst. Evol. Microbiol.">
        <title>The Global Catalogue of Microorganisms (GCM) 10K type strain sequencing project: providing services to taxonomists for standard genome sequencing and annotation.</title>
        <authorList>
            <consortium name="The Broad Institute Genomics Platform"/>
            <consortium name="The Broad Institute Genome Sequencing Center for Infectious Disease"/>
            <person name="Wu L."/>
            <person name="Ma J."/>
        </authorList>
    </citation>
    <scope>NUCLEOTIDE SEQUENCE [LARGE SCALE GENOMIC DNA]</scope>
    <source>
        <strain evidence="8">JCM 14370</strain>
    </source>
</reference>
<dbReference type="PANTHER" id="PTHR32060">
    <property type="entry name" value="TAIL-SPECIFIC PROTEASE"/>
    <property type="match status" value="1"/>
</dbReference>
<dbReference type="InterPro" id="IPR004447">
    <property type="entry name" value="Peptidase_S41A"/>
</dbReference>
<sequence length="449" mass="48370">MKPNGKLALVVLGLTSTLAIGYAQLRSYQTMPSANATPQEQTFQEIYNAIKNEYLTPVEEKKLWEGALTGMIAALDDQFTYYTPPEDNEMDQQALEGKFFGIGATLTPTNSDGTGASITELLPGMPAQQVGLQIGDSIVKVDGADVTKLTLTKVVQKIRGAENTKVKLEIDRGGVPLTFEITRKEVIDYAVYSEILPGNVGYVQVRTFYNKQIFAQMDKAIKEMSDKKVSKLVLDLRDNGGGLLCGGIYVADAFLSKGNIVSLKDRTGRETAPGEAFDSNCFGSARASKTDYTGKMVVLVNRNSASASEIVAGALQDNDRAKIIGEKTFGKGVAQSVINDLPDGGKLALVSNEWLTPKGTSIHKKGITPDVLLEDSRFPKVVTLAGTGATAGEKIKVTIGGKELELTADKEGKFTYTQVAERKPTKEGTRLDLEGDAILKKGLEVLNQN</sequence>
<dbReference type="InterPro" id="IPR029045">
    <property type="entry name" value="ClpP/crotonase-like_dom_sf"/>
</dbReference>
<evidence type="ECO:0000256" key="4">
    <source>
        <dbReference type="ARBA" id="ARBA00022825"/>
    </source>
</evidence>
<gene>
    <name evidence="7" type="ORF">GCM10008938_04910</name>
</gene>
<dbReference type="PROSITE" id="PS50106">
    <property type="entry name" value="PDZ"/>
    <property type="match status" value="1"/>
</dbReference>
<keyword evidence="3 5" id="KW-0378">Hydrolase</keyword>
<dbReference type="Proteomes" id="UP000632222">
    <property type="component" value="Unassembled WGS sequence"/>
</dbReference>
<dbReference type="Pfam" id="PF22694">
    <property type="entry name" value="CtpB_N-like"/>
    <property type="match status" value="1"/>
</dbReference>
<evidence type="ECO:0000256" key="1">
    <source>
        <dbReference type="ARBA" id="ARBA00009179"/>
    </source>
</evidence>
<dbReference type="Gene3D" id="2.30.42.10">
    <property type="match status" value="1"/>
</dbReference>
<evidence type="ECO:0000256" key="2">
    <source>
        <dbReference type="ARBA" id="ARBA00022670"/>
    </source>
</evidence>
<dbReference type="InterPro" id="IPR005151">
    <property type="entry name" value="Tail-specific_protease"/>
</dbReference>
<dbReference type="InterPro" id="IPR036034">
    <property type="entry name" value="PDZ_sf"/>
</dbReference>
<proteinExistence type="inferred from homology"/>